<evidence type="ECO:0000256" key="1">
    <source>
        <dbReference type="SAM" id="MobiDB-lite"/>
    </source>
</evidence>
<comment type="caution">
    <text evidence="2">The sequence shown here is derived from an EMBL/GenBank/DDBJ whole genome shotgun (WGS) entry which is preliminary data.</text>
</comment>
<dbReference type="AlphaFoldDB" id="A0A061JEB6"/>
<feature type="compositionally biased region" description="Polar residues" evidence="1">
    <location>
        <begin position="90"/>
        <end position="108"/>
    </location>
</feature>
<feature type="region of interest" description="Disordered" evidence="1">
    <location>
        <begin position="89"/>
        <end position="121"/>
    </location>
</feature>
<gene>
    <name evidence="2" type="ORF">TRSC58_00384</name>
</gene>
<accession>A0A061JEB6</accession>
<name>A0A061JEB6_TRYRA</name>
<protein>
    <submittedName>
        <fullName evidence="2">Uncharacterized protein</fullName>
    </submittedName>
</protein>
<dbReference type="Proteomes" id="UP000031737">
    <property type="component" value="Unassembled WGS sequence"/>
</dbReference>
<organism evidence="2 3">
    <name type="scientific">Trypanosoma rangeli SC58</name>
    <dbReference type="NCBI Taxonomy" id="429131"/>
    <lineage>
        <taxon>Eukaryota</taxon>
        <taxon>Discoba</taxon>
        <taxon>Euglenozoa</taxon>
        <taxon>Kinetoplastea</taxon>
        <taxon>Metakinetoplastina</taxon>
        <taxon>Trypanosomatida</taxon>
        <taxon>Trypanosomatidae</taxon>
        <taxon>Trypanosoma</taxon>
        <taxon>Herpetosoma</taxon>
    </lineage>
</organism>
<proteinExistence type="predicted"/>
<evidence type="ECO:0000313" key="3">
    <source>
        <dbReference type="Proteomes" id="UP000031737"/>
    </source>
</evidence>
<keyword evidence="3" id="KW-1185">Reference proteome</keyword>
<reference evidence="2 3" key="1">
    <citation type="submission" date="2013-07" db="EMBL/GenBank/DDBJ databases">
        <authorList>
            <person name="Stoco P.H."/>
            <person name="Wagner G."/>
            <person name="Gerber A."/>
            <person name="Zaha A."/>
            <person name="Thompson C."/>
            <person name="Bartholomeu D.C."/>
            <person name="Luckemeyer D.D."/>
            <person name="Bahia D."/>
            <person name="Loreto E."/>
            <person name="Prestes E.B."/>
            <person name="Lima F.M."/>
            <person name="Rodrigues-Luiz G."/>
            <person name="Vallejo G.A."/>
            <person name="Filho J.F."/>
            <person name="Monteiro K.M."/>
            <person name="Tyler K.M."/>
            <person name="de Almeida L.G."/>
            <person name="Ortiz M.F."/>
            <person name="Siervo M.A."/>
            <person name="de Moraes M.H."/>
            <person name="Cunha O.L."/>
            <person name="Mendonca-Neto R."/>
            <person name="Silva R."/>
            <person name="Teixeira S.M."/>
            <person name="Murta S.M."/>
            <person name="Sincero T.C."/>
            <person name="Mendes T.A."/>
            <person name="Urmenyi T.P."/>
            <person name="Silva V.G."/>
            <person name="da Rocha W.D."/>
            <person name="Andersson B."/>
            <person name="Romanha A.J."/>
            <person name="Steindel M."/>
            <person name="de Vasconcelos A.T."/>
            <person name="Grisard E.C."/>
        </authorList>
    </citation>
    <scope>NUCLEOTIDE SEQUENCE [LARGE SCALE GENOMIC DNA]</scope>
    <source>
        <strain evidence="2 3">SC58</strain>
    </source>
</reference>
<dbReference type="EMBL" id="AUPL01000384">
    <property type="protein sequence ID" value="ESL11857.1"/>
    <property type="molecule type" value="Genomic_DNA"/>
</dbReference>
<dbReference type="OrthoDB" id="245679at2759"/>
<sequence length="325" mass="35628">MEALPEDELLVRQREKLLVNTAWIQRQQRRMHSTDGCAYNAAGAEYNTPDSAVIRRESATPYAGEEERSLGCAGDDMKAWLTSPAARQPSVGNATWLSPSRQLGTNSRIPGAVRSSVKRGDSHKSVRGGYILGVQERSALWQLRREQKIEEQRVLHAEDYSQCTFSPTIHGLPENMSGFAALEAPGVEQFLQRQARARELACVREERGRTSGDKWACRFTVTEPFVFGRRQTVESLRPPIENVPGTTRELLSEGEKELRSGGGRTAHVDSRESLLSTTPLSLEALAAEASVSLPPPGAFSSWTMLYSGGKQPSVGKTGDSGTVSQ</sequence>
<evidence type="ECO:0000313" key="2">
    <source>
        <dbReference type="EMBL" id="ESL11857.1"/>
    </source>
</evidence>
<dbReference type="VEuPathDB" id="TriTrypDB:TRSC58_00384"/>